<evidence type="ECO:0000256" key="1">
    <source>
        <dbReference type="ARBA" id="ARBA00022729"/>
    </source>
</evidence>
<proteinExistence type="predicted"/>
<dbReference type="InterPro" id="IPR001375">
    <property type="entry name" value="Peptidase_S9_cat"/>
</dbReference>
<dbReference type="PANTHER" id="PTHR42776">
    <property type="entry name" value="SERINE PEPTIDASE S9 FAMILY MEMBER"/>
    <property type="match status" value="1"/>
</dbReference>
<dbReference type="PANTHER" id="PTHR42776:SF13">
    <property type="entry name" value="DIPEPTIDYL-PEPTIDASE 5"/>
    <property type="match status" value="1"/>
</dbReference>
<dbReference type="EMBL" id="JADBEE010000001">
    <property type="protein sequence ID" value="MBE1514218.1"/>
    <property type="molecule type" value="Genomic_DNA"/>
</dbReference>
<keyword evidence="5" id="KW-0645">Protease</keyword>
<evidence type="ECO:0000313" key="5">
    <source>
        <dbReference type="EMBL" id="MBE1514218.1"/>
    </source>
</evidence>
<sequence>MTQRSEHLFSDLDQYIAHPRLSGLALSPDGTRLVTTVSAVNTAGDGYAGALWEIDPTGAAPARRLTHSVQGEGSPAFTASGDLYFTSARPDAESKDKDPALFRLPAAGGEAVEVLRRAGGVTRAHSAERAEVTLVSAPLLPGAATEEQQRELHAGRRDASVDAILHTGYPVRFWDRDLGPARPHLFALDSPASAPQNTADDGGAAGTTGSPQARLRHLTAGLGAGFGGEVQLSQGGTAALISITMPEARASQRSALAMVDIATGERRIIADEPGYTFSTGPISPDGTSAAVVRSAQPTPQQAPQPQLHLLDLQTGQLKRLGQDADLWLIPSAWLPDGSGLLALADQGGRGPVFEVSAQTGTVRQVTTEDATYSAVLAAPKGGIAYGVRSSYAHPEEVVSIDLSSGETTRLQNPTPRPELPGRLTEVQSTGIDGAPVRAWLALPDGASAQQPAPLLLWIHGGPLNSWNAWTWRWNPWLMVEQGYAVLLPDPALSTGYGQDFVQRGWNSWGGHPFTDLMAITDVTEAREDIDPTRTAAMGGSFGGYMANWIAGQTDRFSAIVTHASLWALDQFGPTTDMASYWRHELDETMAAEHSPHHHVEKIVTPMLVIHGDKDYRVPIGEGLRLWYELLANSGLPADAEGQTPHRFLYFPSENHWVLKPQHAKLWYQVVSGFLSEHVLGEPSELPPELGLSMTEPGDPEAS</sequence>
<dbReference type="SUPFAM" id="SSF82171">
    <property type="entry name" value="DPP6 N-terminal domain-like"/>
    <property type="match status" value="1"/>
</dbReference>
<keyword evidence="5" id="KW-0031">Aminopeptidase</keyword>
<reference evidence="5 6" key="1">
    <citation type="submission" date="2020-10" db="EMBL/GenBank/DDBJ databases">
        <title>Sequencing the genomes of 1000 actinobacteria strains.</title>
        <authorList>
            <person name="Klenk H.-P."/>
        </authorList>
    </citation>
    <scope>NUCLEOTIDE SEQUENCE [LARGE SCALE GENOMIC DNA]</scope>
    <source>
        <strain evidence="5 6">DSM 15474</strain>
    </source>
</reference>
<evidence type="ECO:0000259" key="4">
    <source>
        <dbReference type="Pfam" id="PF00326"/>
    </source>
</evidence>
<feature type="region of interest" description="Disordered" evidence="3">
    <location>
        <begin position="403"/>
        <end position="422"/>
    </location>
</feature>
<protein>
    <submittedName>
        <fullName evidence="5">Dipeptidyl aminopeptidase/acylaminoacyl peptidase</fullName>
    </submittedName>
</protein>
<dbReference type="GO" id="GO:0004177">
    <property type="term" value="F:aminopeptidase activity"/>
    <property type="evidence" value="ECO:0007669"/>
    <property type="project" value="UniProtKB-KW"/>
</dbReference>
<name>A0ABR9J5F1_9MICC</name>
<dbReference type="InterPro" id="IPR029058">
    <property type="entry name" value="AB_hydrolase_fold"/>
</dbReference>
<feature type="compositionally biased region" description="Polar residues" evidence="3">
    <location>
        <begin position="403"/>
        <end position="413"/>
    </location>
</feature>
<keyword evidence="6" id="KW-1185">Reference proteome</keyword>
<dbReference type="Pfam" id="PF00326">
    <property type="entry name" value="Peptidase_S9"/>
    <property type="match status" value="1"/>
</dbReference>
<gene>
    <name evidence="5" type="ORF">H4W26_000973</name>
</gene>
<evidence type="ECO:0000256" key="2">
    <source>
        <dbReference type="ARBA" id="ARBA00022801"/>
    </source>
</evidence>
<organism evidence="5 6">
    <name type="scientific">Nesterenkonia halotolerans</name>
    <dbReference type="NCBI Taxonomy" id="225325"/>
    <lineage>
        <taxon>Bacteria</taxon>
        <taxon>Bacillati</taxon>
        <taxon>Actinomycetota</taxon>
        <taxon>Actinomycetes</taxon>
        <taxon>Micrococcales</taxon>
        <taxon>Micrococcaceae</taxon>
        <taxon>Nesterenkonia</taxon>
    </lineage>
</organism>
<feature type="region of interest" description="Disordered" evidence="3">
    <location>
        <begin position="185"/>
        <end position="211"/>
    </location>
</feature>
<dbReference type="Proteomes" id="UP000636579">
    <property type="component" value="Unassembled WGS sequence"/>
</dbReference>
<evidence type="ECO:0000313" key="6">
    <source>
        <dbReference type="Proteomes" id="UP000636579"/>
    </source>
</evidence>
<dbReference type="InterPro" id="IPR011042">
    <property type="entry name" value="6-blade_b-propeller_TolB-like"/>
</dbReference>
<comment type="caution">
    <text evidence="5">The sequence shown here is derived from an EMBL/GenBank/DDBJ whole genome shotgun (WGS) entry which is preliminary data.</text>
</comment>
<dbReference type="SUPFAM" id="SSF53474">
    <property type="entry name" value="alpha/beta-Hydrolases"/>
    <property type="match status" value="1"/>
</dbReference>
<evidence type="ECO:0000256" key="3">
    <source>
        <dbReference type="SAM" id="MobiDB-lite"/>
    </source>
</evidence>
<feature type="domain" description="Peptidase S9 prolyl oligopeptidase catalytic" evidence="4">
    <location>
        <begin position="469"/>
        <end position="678"/>
    </location>
</feature>
<accession>A0ABR9J5F1</accession>
<dbReference type="Gene3D" id="2.120.10.30">
    <property type="entry name" value="TolB, C-terminal domain"/>
    <property type="match status" value="2"/>
</dbReference>
<keyword evidence="2" id="KW-0378">Hydrolase</keyword>
<dbReference type="Gene3D" id="3.40.50.1820">
    <property type="entry name" value="alpha/beta hydrolase"/>
    <property type="match status" value="1"/>
</dbReference>
<keyword evidence="1" id="KW-0732">Signal</keyword>
<dbReference type="RefSeq" id="WP_192590996.1">
    <property type="nucleotide sequence ID" value="NZ_JADBEE010000001.1"/>
</dbReference>